<dbReference type="GO" id="GO:0003690">
    <property type="term" value="F:double-stranded DNA binding"/>
    <property type="evidence" value="ECO:0007669"/>
    <property type="project" value="TreeGrafter"/>
</dbReference>
<dbReference type="Pfam" id="PF14716">
    <property type="entry name" value="HHH_8"/>
    <property type="match status" value="1"/>
</dbReference>
<feature type="compositionally biased region" description="Basic and acidic residues" evidence="1">
    <location>
        <begin position="21"/>
        <end position="30"/>
    </location>
</feature>
<evidence type="ECO:0000313" key="4">
    <source>
        <dbReference type="Proteomes" id="UP000007264"/>
    </source>
</evidence>
<dbReference type="OrthoDB" id="19045at2759"/>
<feature type="domain" description="Crossover junction endonuclease MUS81-like HHH" evidence="2">
    <location>
        <begin position="241"/>
        <end position="311"/>
    </location>
</feature>
<dbReference type="GO" id="GO:0006281">
    <property type="term" value="P:DNA repair"/>
    <property type="evidence" value="ECO:0007669"/>
    <property type="project" value="TreeGrafter"/>
</dbReference>
<protein>
    <submittedName>
        <fullName evidence="3">PNK3P-domain-containing protein</fullName>
    </submittedName>
</protein>
<dbReference type="InterPro" id="IPR036412">
    <property type="entry name" value="HAD-like_sf"/>
</dbReference>
<dbReference type="InterPro" id="IPR013954">
    <property type="entry name" value="PNK3P"/>
</dbReference>
<accession>I0Z1S5</accession>
<dbReference type="PANTHER" id="PTHR12083:SF9">
    <property type="entry name" value="BIFUNCTIONAL POLYNUCLEOTIDE PHOSPHATASE_KINASE"/>
    <property type="match status" value="1"/>
</dbReference>
<dbReference type="RefSeq" id="XP_005649138.1">
    <property type="nucleotide sequence ID" value="XM_005649081.1"/>
</dbReference>
<dbReference type="eggNOG" id="KOG2134">
    <property type="taxonomic scope" value="Eukaryota"/>
</dbReference>
<feature type="region of interest" description="Disordered" evidence="1">
    <location>
        <begin position="324"/>
        <end position="343"/>
    </location>
</feature>
<dbReference type="InterPro" id="IPR023214">
    <property type="entry name" value="HAD_sf"/>
</dbReference>
<dbReference type="Gene3D" id="3.40.50.1000">
    <property type="entry name" value="HAD superfamily/HAD-like"/>
    <property type="match status" value="1"/>
</dbReference>
<dbReference type="InterPro" id="IPR010996">
    <property type="entry name" value="HHH_MUS81"/>
</dbReference>
<evidence type="ECO:0000256" key="1">
    <source>
        <dbReference type="SAM" id="MobiDB-lite"/>
    </source>
</evidence>
<dbReference type="GO" id="GO:0046404">
    <property type="term" value="F:ATP-dependent polydeoxyribonucleotide 5'-hydroxyl-kinase activity"/>
    <property type="evidence" value="ECO:0007669"/>
    <property type="project" value="TreeGrafter"/>
</dbReference>
<dbReference type="EMBL" id="AGSI01000005">
    <property type="protein sequence ID" value="EIE24594.1"/>
    <property type="molecule type" value="Genomic_DNA"/>
</dbReference>
<dbReference type="InterPro" id="IPR006551">
    <property type="entry name" value="Polynucleotide_phosphatase"/>
</dbReference>
<dbReference type="Proteomes" id="UP000007264">
    <property type="component" value="Unassembled WGS sequence"/>
</dbReference>
<gene>
    <name evidence="3" type="ORF">COCSUDRAFT_40950</name>
</gene>
<evidence type="ECO:0000259" key="2">
    <source>
        <dbReference type="Pfam" id="PF14716"/>
    </source>
</evidence>
<reference evidence="3 4" key="1">
    <citation type="journal article" date="2012" name="Genome Biol.">
        <title>The genome of the polar eukaryotic microalga coccomyxa subellipsoidea reveals traits of cold adaptation.</title>
        <authorList>
            <person name="Blanc G."/>
            <person name="Agarkova I."/>
            <person name="Grimwood J."/>
            <person name="Kuo A."/>
            <person name="Brueggeman A."/>
            <person name="Dunigan D."/>
            <person name="Gurnon J."/>
            <person name="Ladunga I."/>
            <person name="Lindquist E."/>
            <person name="Lucas S."/>
            <person name="Pangilinan J."/>
            <person name="Proschold T."/>
            <person name="Salamov A."/>
            <person name="Schmutz J."/>
            <person name="Weeks D."/>
            <person name="Yamada T."/>
            <person name="Claverie J.M."/>
            <person name="Grigoriev I."/>
            <person name="Van Etten J."/>
            <person name="Lomsadze A."/>
            <person name="Borodovsky M."/>
        </authorList>
    </citation>
    <scope>NUCLEOTIDE SEQUENCE [LARGE SCALE GENOMIC DNA]</scope>
    <source>
        <strain evidence="3 4">C-169</strain>
    </source>
</reference>
<comment type="caution">
    <text evidence="3">The sequence shown here is derived from an EMBL/GenBank/DDBJ whole genome shotgun (WGS) entry which is preliminary data.</text>
</comment>
<dbReference type="PANTHER" id="PTHR12083">
    <property type="entry name" value="BIFUNCTIONAL POLYNUCLEOTIDE PHOSPHATASE/KINASE"/>
    <property type="match status" value="1"/>
</dbReference>
<sequence>MPPRKKRASVAEADDADDAYDPQKKNKAGSDDGDDQKPKKKPRAKKEKEPEEVHTALEGPAWTVVPPSLLYREGGPKSGEKIAAFDLDGTLVLTKSNQPYVTSPDDFKLFNKEVPKVLNEYAEKGYKIVVFSNQAGIGKSLDGKMSVKLRQRAENILTKLDVEATVLYAAGKEDSFRKPGTGMWEYFVEHLNGGVSPDKAQSFFVGDMAGRSIDIQESDSDKEGAAKKQAALPKAGQEGENHNAELSAAFEQLADHFTKRGEGFKARALDKSGKIIAAHSSKVTSSKDLKGTAGIGKGSMGYIDEFLETGTIAALDEAGGFQNPAAKGDAKPSEEQTMALKFL</sequence>
<feature type="region of interest" description="Disordered" evidence="1">
    <location>
        <begin position="1"/>
        <end position="59"/>
    </location>
</feature>
<dbReference type="SUPFAM" id="SSF47802">
    <property type="entry name" value="DNA polymerase beta, N-terminal domain-like"/>
    <property type="match status" value="1"/>
</dbReference>
<dbReference type="SUPFAM" id="SSF56784">
    <property type="entry name" value="HAD-like"/>
    <property type="match status" value="1"/>
</dbReference>
<dbReference type="STRING" id="574566.I0Z1S5"/>
<keyword evidence="4" id="KW-1185">Reference proteome</keyword>
<dbReference type="InterPro" id="IPR006549">
    <property type="entry name" value="HAD-SF_hydro_IIIA"/>
</dbReference>
<dbReference type="NCBIfam" id="TIGR01662">
    <property type="entry name" value="HAD-SF-IIIA"/>
    <property type="match status" value="1"/>
</dbReference>
<feature type="region of interest" description="Disordered" evidence="1">
    <location>
        <begin position="216"/>
        <end position="240"/>
    </location>
</feature>
<dbReference type="InterPro" id="IPR027421">
    <property type="entry name" value="DNA_pol_lamdba_lyase_dom_sf"/>
</dbReference>
<name>I0Z1S5_COCSC</name>
<dbReference type="Pfam" id="PF08645">
    <property type="entry name" value="PNK3P"/>
    <property type="match status" value="1"/>
</dbReference>
<dbReference type="GeneID" id="17042596"/>
<dbReference type="GO" id="GO:0046403">
    <property type="term" value="F:polynucleotide 3'-phosphatase activity"/>
    <property type="evidence" value="ECO:0007669"/>
    <property type="project" value="TreeGrafter"/>
</dbReference>
<dbReference type="NCBIfam" id="TIGR01664">
    <property type="entry name" value="DNA-3'-Pase"/>
    <property type="match status" value="1"/>
</dbReference>
<dbReference type="AlphaFoldDB" id="I0Z1S5"/>
<dbReference type="Gene3D" id="1.10.150.110">
    <property type="entry name" value="DNA polymerase beta, N-terminal domain-like"/>
    <property type="match status" value="1"/>
</dbReference>
<organism evidence="3 4">
    <name type="scientific">Coccomyxa subellipsoidea (strain C-169)</name>
    <name type="common">Green microalga</name>
    <dbReference type="NCBI Taxonomy" id="574566"/>
    <lineage>
        <taxon>Eukaryota</taxon>
        <taxon>Viridiplantae</taxon>
        <taxon>Chlorophyta</taxon>
        <taxon>core chlorophytes</taxon>
        <taxon>Trebouxiophyceae</taxon>
        <taxon>Trebouxiophyceae incertae sedis</taxon>
        <taxon>Coccomyxaceae</taxon>
        <taxon>Coccomyxa</taxon>
        <taxon>Coccomyxa subellipsoidea</taxon>
    </lineage>
</organism>
<feature type="compositionally biased region" description="Basic and acidic residues" evidence="1">
    <location>
        <begin position="46"/>
        <end position="55"/>
    </location>
</feature>
<proteinExistence type="predicted"/>
<dbReference type="KEGG" id="csl:COCSUDRAFT_40950"/>
<evidence type="ECO:0000313" key="3">
    <source>
        <dbReference type="EMBL" id="EIE24594.1"/>
    </source>
</evidence>